<feature type="transmembrane region" description="Helical" evidence="2">
    <location>
        <begin position="170"/>
        <end position="189"/>
    </location>
</feature>
<keyword evidence="2" id="KW-1133">Transmembrane helix</keyword>
<evidence type="ECO:0000256" key="1">
    <source>
        <dbReference type="SAM" id="MobiDB-lite"/>
    </source>
</evidence>
<organism evidence="3 4">
    <name type="scientific">Agromyces intestinalis</name>
    <dbReference type="NCBI Taxonomy" id="2592652"/>
    <lineage>
        <taxon>Bacteria</taxon>
        <taxon>Bacillati</taxon>
        <taxon>Actinomycetota</taxon>
        <taxon>Actinomycetes</taxon>
        <taxon>Micrococcales</taxon>
        <taxon>Microbacteriaceae</taxon>
        <taxon>Agromyces</taxon>
    </lineage>
</organism>
<proteinExistence type="predicted"/>
<accession>A0A5C1YC51</accession>
<feature type="transmembrane region" description="Helical" evidence="2">
    <location>
        <begin position="201"/>
        <end position="220"/>
    </location>
</feature>
<feature type="transmembrane region" description="Helical" evidence="2">
    <location>
        <begin position="135"/>
        <end position="164"/>
    </location>
</feature>
<reference evidence="3 4" key="1">
    <citation type="submission" date="2019-09" db="EMBL/GenBank/DDBJ databases">
        <title>Genome sequencing of strain KACC 19306.</title>
        <authorList>
            <person name="Heo J."/>
            <person name="Kim S.-J."/>
            <person name="Kim J.-S."/>
            <person name="Hong S.-B."/>
            <person name="Kwon S.-W."/>
        </authorList>
    </citation>
    <scope>NUCLEOTIDE SEQUENCE [LARGE SCALE GENOMIC DNA]</scope>
    <source>
        <strain evidence="3 4">KACC 19306</strain>
    </source>
</reference>
<feature type="region of interest" description="Disordered" evidence="1">
    <location>
        <begin position="383"/>
        <end position="412"/>
    </location>
</feature>
<feature type="transmembrane region" description="Helical" evidence="2">
    <location>
        <begin position="68"/>
        <end position="85"/>
    </location>
</feature>
<feature type="transmembrane region" description="Helical" evidence="2">
    <location>
        <begin position="307"/>
        <end position="328"/>
    </location>
</feature>
<evidence type="ECO:0000313" key="3">
    <source>
        <dbReference type="EMBL" id="QEO13674.1"/>
    </source>
</evidence>
<protein>
    <recommendedName>
        <fullName evidence="5">O-antigen ligase domain-containing protein</fullName>
    </recommendedName>
</protein>
<feature type="transmembrane region" description="Helical" evidence="2">
    <location>
        <begin position="12"/>
        <end position="30"/>
    </location>
</feature>
<keyword evidence="2" id="KW-0472">Membrane</keyword>
<dbReference type="RefSeq" id="WP_149159697.1">
    <property type="nucleotide sequence ID" value="NZ_CP043505.1"/>
</dbReference>
<dbReference type="OrthoDB" id="5188775at2"/>
<name>A0A5C1YC51_9MICO</name>
<evidence type="ECO:0008006" key="5">
    <source>
        <dbReference type="Google" id="ProtNLM"/>
    </source>
</evidence>
<evidence type="ECO:0000313" key="4">
    <source>
        <dbReference type="Proteomes" id="UP000324678"/>
    </source>
</evidence>
<dbReference type="Proteomes" id="UP000324678">
    <property type="component" value="Chromosome"/>
</dbReference>
<feature type="transmembrane region" description="Helical" evidence="2">
    <location>
        <begin position="42"/>
        <end position="62"/>
    </location>
</feature>
<evidence type="ECO:0000256" key="2">
    <source>
        <dbReference type="SAM" id="Phobius"/>
    </source>
</evidence>
<keyword evidence="4" id="KW-1185">Reference proteome</keyword>
<feature type="transmembrane region" description="Helical" evidence="2">
    <location>
        <begin position="340"/>
        <end position="357"/>
    </location>
</feature>
<sequence length="412" mass="44731">MLTIPTGLALPIKGLSVATLIQITATVCLLPAVRWLSRSDLLLLIALLCSLPASALPLLVMANRPPEWLQIIFFALCFVQLFLFIRASQHYDVRALTKQPTNLAAILATLVGGYQFLFDRSGYLTLYFDDKSHAAVALVCLAFLVLWVNDSFVSMPLAIILYFISMATASRLVLFAMPFFAIAVVIAYLRSRRNADTPLKVYGHHLLLVLAPILAVWLAATSLTKNLESRLSSTDQAAASSTDAHFELIRLAFEAKLTNPWFLTIGMGPGGFADALTTSGINLSGIAASDPSSYRNIYRGWQPVHSAFGSILTEFSLIVGIVAVVLIWKVVVALARRKDWTLLLLLTAMLLMTMFYSSHNEPFFTAVLGLVAGGALGIRSAAEASAPPNPHPASGQARWIPEGTPARRGYLA</sequence>
<keyword evidence="2" id="KW-0812">Transmembrane</keyword>
<dbReference type="AlphaFoldDB" id="A0A5C1YC51"/>
<dbReference type="KEGG" id="ail:FLP10_04000"/>
<dbReference type="EMBL" id="CP043505">
    <property type="protein sequence ID" value="QEO13674.1"/>
    <property type="molecule type" value="Genomic_DNA"/>
</dbReference>
<gene>
    <name evidence="3" type="ORF">FLP10_04000</name>
</gene>